<comment type="similarity">
    <text evidence="1">Belongs to the BolA/IbaG family.</text>
</comment>
<evidence type="ECO:0000256" key="1">
    <source>
        <dbReference type="RuleBase" id="RU003860"/>
    </source>
</evidence>
<dbReference type="Proteomes" id="UP000193986">
    <property type="component" value="Unassembled WGS sequence"/>
</dbReference>
<keyword evidence="3" id="KW-1185">Reference proteome</keyword>
<dbReference type="FunCoup" id="A0A1Y2AND7">
    <property type="interactions" value="31"/>
</dbReference>
<dbReference type="GO" id="GO:0044572">
    <property type="term" value="P:[4Fe-4S] cluster assembly"/>
    <property type="evidence" value="ECO:0007669"/>
    <property type="project" value="TreeGrafter"/>
</dbReference>
<dbReference type="InterPro" id="IPR036065">
    <property type="entry name" value="BolA-like_sf"/>
</dbReference>
<dbReference type="SUPFAM" id="SSF82657">
    <property type="entry name" value="BolA-like"/>
    <property type="match status" value="1"/>
</dbReference>
<comment type="caution">
    <text evidence="2">The sequence shown here is derived from an EMBL/GenBank/DDBJ whole genome shotgun (WGS) entry which is preliminary data.</text>
</comment>
<evidence type="ECO:0000313" key="3">
    <source>
        <dbReference type="Proteomes" id="UP000193986"/>
    </source>
</evidence>
<name>A0A1Y2AND7_9TREE</name>
<dbReference type="EMBL" id="MCFC01000073">
    <property type="protein sequence ID" value="ORY23994.1"/>
    <property type="molecule type" value="Genomic_DNA"/>
</dbReference>
<dbReference type="GO" id="GO:0005759">
    <property type="term" value="C:mitochondrial matrix"/>
    <property type="evidence" value="ECO:0007669"/>
    <property type="project" value="TreeGrafter"/>
</dbReference>
<sequence>MPRFLPIPHLRNLVASHFVPNRSSPIPIVARHTMSTLGTSSSRSRSPTRIPGPVETAIHEKLTEALGPTLFRIQNDSSKHSHHVAMRAQGGGNGETHFSLTIVSSAFDSKSPIARHRLVNGLLKDEFDTKGLHALSLKCKTPAEWEREIEKLQL</sequence>
<dbReference type="AlphaFoldDB" id="A0A1Y2AND7"/>
<evidence type="ECO:0000313" key="2">
    <source>
        <dbReference type="EMBL" id="ORY23994.1"/>
    </source>
</evidence>
<dbReference type="InParanoid" id="A0A1Y2AND7"/>
<proteinExistence type="inferred from homology"/>
<dbReference type="Pfam" id="PF01722">
    <property type="entry name" value="BolA"/>
    <property type="match status" value="1"/>
</dbReference>
<dbReference type="OrthoDB" id="411584at2759"/>
<reference evidence="2 3" key="1">
    <citation type="submission" date="2016-07" db="EMBL/GenBank/DDBJ databases">
        <title>Pervasive Adenine N6-methylation of Active Genes in Fungi.</title>
        <authorList>
            <consortium name="DOE Joint Genome Institute"/>
            <person name="Mondo S.J."/>
            <person name="Dannebaum R.O."/>
            <person name="Kuo R.C."/>
            <person name="Labutti K."/>
            <person name="Haridas S."/>
            <person name="Kuo A."/>
            <person name="Salamov A."/>
            <person name="Ahrendt S.R."/>
            <person name="Lipzen A."/>
            <person name="Sullivan W."/>
            <person name="Andreopoulos W.B."/>
            <person name="Clum A."/>
            <person name="Lindquist E."/>
            <person name="Daum C."/>
            <person name="Ramamoorthy G.K."/>
            <person name="Gryganskyi A."/>
            <person name="Culley D."/>
            <person name="Magnuson J.K."/>
            <person name="James T.Y."/>
            <person name="O'Malley M.A."/>
            <person name="Stajich J.E."/>
            <person name="Spatafora J.W."/>
            <person name="Visel A."/>
            <person name="Grigoriev I.V."/>
        </authorList>
    </citation>
    <scope>NUCLEOTIDE SEQUENCE [LARGE SCALE GENOMIC DNA]</scope>
    <source>
        <strain evidence="2 3">68-887.2</strain>
    </source>
</reference>
<dbReference type="Gene3D" id="3.30.300.90">
    <property type="entry name" value="BolA-like"/>
    <property type="match status" value="1"/>
</dbReference>
<accession>A0A1Y2AND7</accession>
<dbReference type="PANTHER" id="PTHR46230:SF7">
    <property type="entry name" value="BOLA-LIKE PROTEIN 1"/>
    <property type="match status" value="1"/>
</dbReference>
<gene>
    <name evidence="2" type="ORF">BCR39DRAFT_548081</name>
</gene>
<dbReference type="PANTHER" id="PTHR46230">
    <property type="match status" value="1"/>
</dbReference>
<dbReference type="InterPro" id="IPR002634">
    <property type="entry name" value="BolA"/>
</dbReference>
<organism evidence="2 3">
    <name type="scientific">Naematelia encephala</name>
    <dbReference type="NCBI Taxonomy" id="71784"/>
    <lineage>
        <taxon>Eukaryota</taxon>
        <taxon>Fungi</taxon>
        <taxon>Dikarya</taxon>
        <taxon>Basidiomycota</taxon>
        <taxon>Agaricomycotina</taxon>
        <taxon>Tremellomycetes</taxon>
        <taxon>Tremellales</taxon>
        <taxon>Naemateliaceae</taxon>
        <taxon>Naematelia</taxon>
    </lineage>
</organism>
<protein>
    <submittedName>
        <fullName evidence="2">Bola-like protein-domain-containing protein</fullName>
    </submittedName>
</protein>
<dbReference type="STRING" id="71784.A0A1Y2AND7"/>